<feature type="region of interest" description="Disordered" evidence="1">
    <location>
        <begin position="43"/>
        <end position="69"/>
    </location>
</feature>
<organism evidence="2 3">
    <name type="scientific">Striga asiatica</name>
    <name type="common">Asiatic witchweed</name>
    <name type="synonym">Buchnera asiatica</name>
    <dbReference type="NCBI Taxonomy" id="4170"/>
    <lineage>
        <taxon>Eukaryota</taxon>
        <taxon>Viridiplantae</taxon>
        <taxon>Streptophyta</taxon>
        <taxon>Embryophyta</taxon>
        <taxon>Tracheophyta</taxon>
        <taxon>Spermatophyta</taxon>
        <taxon>Magnoliopsida</taxon>
        <taxon>eudicotyledons</taxon>
        <taxon>Gunneridae</taxon>
        <taxon>Pentapetalae</taxon>
        <taxon>asterids</taxon>
        <taxon>lamiids</taxon>
        <taxon>Lamiales</taxon>
        <taxon>Orobanchaceae</taxon>
        <taxon>Buchnereae</taxon>
        <taxon>Striga</taxon>
    </lineage>
</organism>
<evidence type="ECO:0000313" key="3">
    <source>
        <dbReference type="Proteomes" id="UP000325081"/>
    </source>
</evidence>
<accession>A0A5A7R4D6</accession>
<comment type="caution">
    <text evidence="2">The sequence shown here is derived from an EMBL/GenBank/DDBJ whole genome shotgun (WGS) entry which is preliminary data.</text>
</comment>
<reference evidence="3" key="1">
    <citation type="journal article" date="2019" name="Curr. Biol.">
        <title>Genome Sequence of Striga asiatica Provides Insight into the Evolution of Plant Parasitism.</title>
        <authorList>
            <person name="Yoshida S."/>
            <person name="Kim S."/>
            <person name="Wafula E.K."/>
            <person name="Tanskanen J."/>
            <person name="Kim Y.M."/>
            <person name="Honaas L."/>
            <person name="Yang Z."/>
            <person name="Spallek T."/>
            <person name="Conn C.E."/>
            <person name="Ichihashi Y."/>
            <person name="Cheong K."/>
            <person name="Cui S."/>
            <person name="Der J.P."/>
            <person name="Gundlach H."/>
            <person name="Jiao Y."/>
            <person name="Hori C."/>
            <person name="Ishida J.K."/>
            <person name="Kasahara H."/>
            <person name="Kiba T."/>
            <person name="Kim M.S."/>
            <person name="Koo N."/>
            <person name="Laohavisit A."/>
            <person name="Lee Y.H."/>
            <person name="Lumba S."/>
            <person name="McCourt P."/>
            <person name="Mortimer J.C."/>
            <person name="Mutuku J.M."/>
            <person name="Nomura T."/>
            <person name="Sasaki-Sekimoto Y."/>
            <person name="Seto Y."/>
            <person name="Wang Y."/>
            <person name="Wakatake T."/>
            <person name="Sakakibara H."/>
            <person name="Demura T."/>
            <person name="Yamaguchi S."/>
            <person name="Yoneyama K."/>
            <person name="Manabe R.I."/>
            <person name="Nelson D.C."/>
            <person name="Schulman A.H."/>
            <person name="Timko M.P."/>
            <person name="dePamphilis C.W."/>
            <person name="Choi D."/>
            <person name="Shirasu K."/>
        </authorList>
    </citation>
    <scope>NUCLEOTIDE SEQUENCE [LARGE SCALE GENOMIC DNA]</scope>
    <source>
        <strain evidence="3">cv. UVA1</strain>
    </source>
</reference>
<evidence type="ECO:0000313" key="2">
    <source>
        <dbReference type="EMBL" id="GER52160.1"/>
    </source>
</evidence>
<keyword evidence="3" id="KW-1185">Reference proteome</keyword>
<sequence length="130" mass="14769">MNKERLLGIVGGLKVSSSGLVGAREGRFSRELRSFVASTSRNSTRRFDVSGQNREKEKKKKKKKEGRFPKIRPLDNNLWKFDLSDNDLWKSLNSTSPARKFDLTCSFPQGSICENGQPQPRFCSQNEATK</sequence>
<evidence type="ECO:0000256" key="1">
    <source>
        <dbReference type="SAM" id="MobiDB-lite"/>
    </source>
</evidence>
<feature type="compositionally biased region" description="Basic and acidic residues" evidence="1">
    <location>
        <begin position="45"/>
        <end position="56"/>
    </location>
</feature>
<name>A0A5A7R4D6_STRAF</name>
<dbReference type="AlphaFoldDB" id="A0A5A7R4D6"/>
<gene>
    <name evidence="2" type="ORF">STAS_29605</name>
</gene>
<dbReference type="EMBL" id="BKCP01010181">
    <property type="protein sequence ID" value="GER52160.1"/>
    <property type="molecule type" value="Genomic_DNA"/>
</dbReference>
<feature type="region of interest" description="Disordered" evidence="1">
    <location>
        <begin position="111"/>
        <end position="130"/>
    </location>
</feature>
<protein>
    <submittedName>
        <fullName evidence="2">Heme oxygenase 3</fullName>
    </submittedName>
</protein>
<proteinExistence type="predicted"/>
<dbReference type="Proteomes" id="UP000325081">
    <property type="component" value="Unassembled WGS sequence"/>
</dbReference>